<dbReference type="Proteomes" id="UP000076335">
    <property type="component" value="Unassembled WGS sequence"/>
</dbReference>
<keyword evidence="1" id="KW-0472">Membrane</keyword>
<dbReference type="PANTHER" id="PTHR34989">
    <property type="entry name" value="PROTEIN HDED"/>
    <property type="match status" value="1"/>
</dbReference>
<feature type="transmembrane region" description="Helical" evidence="1">
    <location>
        <begin position="23"/>
        <end position="40"/>
    </location>
</feature>
<keyword evidence="1" id="KW-1133">Transmembrane helix</keyword>
<feature type="transmembrane region" description="Helical" evidence="1">
    <location>
        <begin position="134"/>
        <end position="151"/>
    </location>
</feature>
<organism evidence="2 3">
    <name type="scientific">Thalassospira lucentensis</name>
    <dbReference type="NCBI Taxonomy" id="168935"/>
    <lineage>
        <taxon>Bacteria</taxon>
        <taxon>Pseudomonadati</taxon>
        <taxon>Pseudomonadota</taxon>
        <taxon>Alphaproteobacteria</taxon>
        <taxon>Rhodospirillales</taxon>
        <taxon>Thalassospiraceae</taxon>
        <taxon>Thalassospira</taxon>
    </lineage>
</organism>
<evidence type="ECO:0008006" key="4">
    <source>
        <dbReference type="Google" id="ProtNLM"/>
    </source>
</evidence>
<dbReference type="InterPro" id="IPR052712">
    <property type="entry name" value="Acid_resist_chaperone_HdeD"/>
</dbReference>
<sequence>MTLIVNDGTPEMRGLLGKGRKRLRIVGLVLLVLGILAVAFPFATTIAFKTVIGWLFIIGAVGHFYGAWNADTPTRRWIDIVQGVLFGLVGGWLAFFPLTGIVTLTVLLAIAFILQGILELVMAFRLSQFPGWKWMLFSGGIAVLAGILIFAELPSSATWAIGLLLGINLLSSGFSYLMVSMAMGKVSVR</sequence>
<reference evidence="2 3" key="1">
    <citation type="submission" date="2015-12" db="EMBL/GenBank/DDBJ databases">
        <title>Genome sequence of Thalassospira lucentensis MCCC 1A02072.</title>
        <authorList>
            <person name="Lu L."/>
            <person name="Lai Q."/>
            <person name="Shao Z."/>
            <person name="Qian P."/>
        </authorList>
    </citation>
    <scope>NUCLEOTIDE SEQUENCE [LARGE SCALE GENOMIC DNA]</scope>
    <source>
        <strain evidence="2 3">MCCC 1A02072</strain>
    </source>
</reference>
<dbReference type="AlphaFoldDB" id="A0A154L2G4"/>
<evidence type="ECO:0000313" key="3">
    <source>
        <dbReference type="Proteomes" id="UP000076335"/>
    </source>
</evidence>
<feature type="transmembrane region" description="Helical" evidence="1">
    <location>
        <begin position="46"/>
        <end position="65"/>
    </location>
</feature>
<dbReference type="GO" id="GO:0005886">
    <property type="term" value="C:plasma membrane"/>
    <property type="evidence" value="ECO:0007669"/>
    <property type="project" value="TreeGrafter"/>
</dbReference>
<gene>
    <name evidence="2" type="ORF">AUP42_04380</name>
</gene>
<keyword evidence="1" id="KW-0812">Transmembrane</keyword>
<comment type="caution">
    <text evidence="2">The sequence shown here is derived from an EMBL/GenBank/DDBJ whole genome shotgun (WGS) entry which is preliminary data.</text>
</comment>
<evidence type="ECO:0000256" key="1">
    <source>
        <dbReference type="SAM" id="Phobius"/>
    </source>
</evidence>
<dbReference type="PANTHER" id="PTHR34989:SF1">
    <property type="entry name" value="PROTEIN HDED"/>
    <property type="match status" value="1"/>
</dbReference>
<dbReference type="Pfam" id="PF03729">
    <property type="entry name" value="DUF308"/>
    <property type="match status" value="1"/>
</dbReference>
<evidence type="ECO:0000313" key="2">
    <source>
        <dbReference type="EMBL" id="KZB62198.1"/>
    </source>
</evidence>
<dbReference type="OrthoDB" id="9815400at2"/>
<name>A0A154L2G4_9PROT</name>
<dbReference type="RefSeq" id="WP_062952776.1">
    <property type="nucleotide sequence ID" value="NZ_LPVY01000021.1"/>
</dbReference>
<feature type="transmembrane region" description="Helical" evidence="1">
    <location>
        <begin position="157"/>
        <end position="179"/>
    </location>
</feature>
<feature type="transmembrane region" description="Helical" evidence="1">
    <location>
        <begin position="77"/>
        <end position="95"/>
    </location>
</feature>
<proteinExistence type="predicted"/>
<dbReference type="EMBL" id="LPVY01000021">
    <property type="protein sequence ID" value="KZB62198.1"/>
    <property type="molecule type" value="Genomic_DNA"/>
</dbReference>
<protein>
    <recommendedName>
        <fullName evidence="4">HdeD family acid-resistance protein</fullName>
    </recommendedName>
</protein>
<feature type="transmembrane region" description="Helical" evidence="1">
    <location>
        <begin position="101"/>
        <end position="122"/>
    </location>
</feature>
<dbReference type="InterPro" id="IPR005325">
    <property type="entry name" value="DUF308_memb"/>
</dbReference>
<accession>A0A154L2G4</accession>